<evidence type="ECO:0000313" key="6">
    <source>
        <dbReference type="Proteomes" id="UP000319040"/>
    </source>
</evidence>
<accession>A0A521EQY8</accession>
<dbReference type="Pfam" id="PF01515">
    <property type="entry name" value="PTA_PTB"/>
    <property type="match status" value="1"/>
</dbReference>
<reference evidence="5 6" key="1">
    <citation type="submission" date="2017-05" db="EMBL/GenBank/DDBJ databases">
        <authorList>
            <person name="Varghese N."/>
            <person name="Submissions S."/>
        </authorList>
    </citation>
    <scope>NUCLEOTIDE SEQUENCE [LARGE SCALE GENOMIC DNA]</scope>
    <source>
        <strain evidence="5 6">DSM 27040</strain>
    </source>
</reference>
<gene>
    <name evidence="5" type="ORF">SAMN06265379_11064</name>
</gene>
<dbReference type="AlphaFoldDB" id="A0A521EQY8"/>
<dbReference type="PANTHER" id="PTHR43356:SF2">
    <property type="entry name" value="PHOSPHATE ACETYLTRANSFERASE"/>
    <property type="match status" value="1"/>
</dbReference>
<dbReference type="PANTHER" id="PTHR43356">
    <property type="entry name" value="PHOSPHATE ACETYLTRANSFERASE"/>
    <property type="match status" value="1"/>
</dbReference>
<keyword evidence="6" id="KW-1185">Reference proteome</keyword>
<evidence type="ECO:0000313" key="5">
    <source>
        <dbReference type="EMBL" id="SMO85841.1"/>
    </source>
</evidence>
<feature type="domain" description="Phosphate acetyl/butaryl transferase" evidence="4">
    <location>
        <begin position="83"/>
        <end position="300"/>
    </location>
</feature>
<dbReference type="InterPro" id="IPR050500">
    <property type="entry name" value="Phos_Acetyltrans/Butyryltrans"/>
</dbReference>
<dbReference type="InterPro" id="IPR002505">
    <property type="entry name" value="PTA_PTB"/>
</dbReference>
<sequence length="308" mass="33263">MDHPTTKLAQIPEFVIGLKKRFRAAVVAPEDTHTLEAVVKSSRDGFIYPILIGDSAIISNLLPASFAQDNSRFEIVACTDKAEAAKLAVAMVKRGEADIVMKGLIRTDLLLKAVLDKKKGLMKPQGVLSYVCAMEIPAYPKLLLITDPAVLPFPNLQQKVAMAKYAVEMAHNIGITKPKIALMSASEKVSPHFPNSQEYQTMCKMTNEGEIGNCIMDGPLDLFLACNPASVALKGSHTPVAGDADILLFPSLEASNPFYKSLMLFGGAELAGLISGTTHPVVVMSRSDSFKTKYYCLALACLLVEKSC</sequence>
<evidence type="ECO:0000256" key="3">
    <source>
        <dbReference type="ARBA" id="ARBA00023315"/>
    </source>
</evidence>
<keyword evidence="3" id="KW-0012">Acyltransferase</keyword>
<dbReference type="SUPFAM" id="SSF53659">
    <property type="entry name" value="Isocitrate/Isopropylmalate dehydrogenase-like"/>
    <property type="match status" value="1"/>
</dbReference>
<keyword evidence="2 5" id="KW-0808">Transferase</keyword>
<organism evidence="5 6">
    <name type="scientific">Saccharicrinis carchari</name>
    <dbReference type="NCBI Taxonomy" id="1168039"/>
    <lineage>
        <taxon>Bacteria</taxon>
        <taxon>Pseudomonadati</taxon>
        <taxon>Bacteroidota</taxon>
        <taxon>Bacteroidia</taxon>
        <taxon>Marinilabiliales</taxon>
        <taxon>Marinilabiliaceae</taxon>
        <taxon>Saccharicrinis</taxon>
    </lineage>
</organism>
<protein>
    <submittedName>
        <fullName evidence="5">Phosphate butyryltransferase</fullName>
    </submittedName>
</protein>
<comment type="similarity">
    <text evidence="1">Belongs to the phosphate acetyltransferase and butyryltransferase family.</text>
</comment>
<dbReference type="RefSeq" id="WP_142534385.1">
    <property type="nucleotide sequence ID" value="NZ_FXTB01000010.1"/>
</dbReference>
<dbReference type="EMBL" id="FXTB01000010">
    <property type="protein sequence ID" value="SMO85841.1"/>
    <property type="molecule type" value="Genomic_DNA"/>
</dbReference>
<name>A0A521EQY8_SACCC</name>
<evidence type="ECO:0000256" key="1">
    <source>
        <dbReference type="ARBA" id="ARBA00005656"/>
    </source>
</evidence>
<proteinExistence type="inferred from homology"/>
<dbReference type="GO" id="GO:0016746">
    <property type="term" value="F:acyltransferase activity"/>
    <property type="evidence" value="ECO:0007669"/>
    <property type="project" value="UniProtKB-KW"/>
</dbReference>
<evidence type="ECO:0000256" key="2">
    <source>
        <dbReference type="ARBA" id="ARBA00022679"/>
    </source>
</evidence>
<dbReference type="OrthoDB" id="9774179at2"/>
<dbReference type="Gene3D" id="3.40.718.10">
    <property type="entry name" value="Isopropylmalate Dehydrogenase"/>
    <property type="match status" value="1"/>
</dbReference>
<dbReference type="InterPro" id="IPR012147">
    <property type="entry name" value="P_Ac_Bu_trans"/>
</dbReference>
<dbReference type="PIRSF" id="PIRSF000428">
    <property type="entry name" value="P_Ac_trans"/>
    <property type="match status" value="1"/>
</dbReference>
<evidence type="ECO:0000259" key="4">
    <source>
        <dbReference type="Pfam" id="PF01515"/>
    </source>
</evidence>
<dbReference type="Proteomes" id="UP000319040">
    <property type="component" value="Unassembled WGS sequence"/>
</dbReference>